<comment type="caution">
    <text evidence="3">The sequence shown here is derived from an EMBL/GenBank/DDBJ whole genome shotgun (WGS) entry which is preliminary data.</text>
</comment>
<dbReference type="EMBL" id="QBKA01000002">
    <property type="protein sequence ID" value="RDC60247.1"/>
    <property type="molecule type" value="Genomic_DNA"/>
</dbReference>
<organism evidence="3 4">
    <name type="scientific">Alteripontixanthobacter maritimus</name>
    <dbReference type="NCBI Taxonomy" id="2161824"/>
    <lineage>
        <taxon>Bacteria</taxon>
        <taxon>Pseudomonadati</taxon>
        <taxon>Pseudomonadota</taxon>
        <taxon>Alphaproteobacteria</taxon>
        <taxon>Sphingomonadales</taxon>
        <taxon>Erythrobacteraceae</taxon>
        <taxon>Alteripontixanthobacter</taxon>
    </lineage>
</organism>
<evidence type="ECO:0000313" key="4">
    <source>
        <dbReference type="Proteomes" id="UP000253727"/>
    </source>
</evidence>
<reference evidence="3 4" key="1">
    <citation type="submission" date="2018-04" db="EMBL/GenBank/DDBJ databases">
        <title>Altererythrobacter sp. HME9302 genome sequencing and assembly.</title>
        <authorList>
            <person name="Kang H."/>
            <person name="Kim H."/>
            <person name="Joh K."/>
        </authorList>
    </citation>
    <scope>NUCLEOTIDE SEQUENCE [LARGE SCALE GENOMIC DNA]</scope>
    <source>
        <strain evidence="3 4">HME9302</strain>
    </source>
</reference>
<feature type="domain" description="Cell wall hydrolase SleB" evidence="2">
    <location>
        <begin position="169"/>
        <end position="277"/>
    </location>
</feature>
<dbReference type="AlphaFoldDB" id="A0A369QAH9"/>
<name>A0A369QAH9_9SPHN</name>
<dbReference type="Pfam" id="PF07486">
    <property type="entry name" value="Hydrolase_2"/>
    <property type="match status" value="1"/>
</dbReference>
<dbReference type="InterPro" id="IPR042047">
    <property type="entry name" value="SleB_dom1"/>
</dbReference>
<dbReference type="EC" id="3.5.1.28" evidence="3"/>
<gene>
    <name evidence="3" type="primary">cwlJ</name>
    <name evidence="3" type="ORF">HME9302_01448</name>
</gene>
<dbReference type="Proteomes" id="UP000253727">
    <property type="component" value="Unassembled WGS sequence"/>
</dbReference>
<evidence type="ECO:0000313" key="3">
    <source>
        <dbReference type="EMBL" id="RDC60247.1"/>
    </source>
</evidence>
<sequence length="392" mass="41782">MLYAEERPRDFAQRLARGERGIAGKQRIRHRGRRLTALAVAIAVPAMASPADWRAPMIGANLSAKAAPVTPMPFETAGSSFPGSAFFYLADPPRIDLSAARADLGTLDGARLSNDYNAASIPPLLSENATSAGLVTAAARSFRQLGSGTDKARALQCLSLAIYYEAASESIDGQKAVAQVVLNRVSHPTYPGTVCGVVFQGSERRTGCQFSFTCDGSMARKAGRASWNRARGVAVQMLGGEVFKPVGTATHYHTTWVNPYWAPSLDFIRTIGAHRFYRWKGAAGRLAAFTGSYRGGEPLAAPAPRPAHNRAWASADQPSHTVVPSALTDPVVLAQAYEAARKQAAAAVKDIAPDRNTLPVATPSRADAIQPQSGAVRPEYADSGRWIARPTQ</sequence>
<dbReference type="Gene3D" id="1.10.10.2520">
    <property type="entry name" value="Cell wall hydrolase SleB, domain 1"/>
    <property type="match status" value="1"/>
</dbReference>
<evidence type="ECO:0000259" key="2">
    <source>
        <dbReference type="Pfam" id="PF07486"/>
    </source>
</evidence>
<protein>
    <submittedName>
        <fullName evidence="3">N-acetylmuramoyl-L-alanine amidase</fullName>
        <ecNumber evidence="3">3.5.1.28</ecNumber>
    </submittedName>
</protein>
<keyword evidence="3" id="KW-0378">Hydrolase</keyword>
<dbReference type="OrthoDB" id="9785345at2"/>
<evidence type="ECO:0000256" key="1">
    <source>
        <dbReference type="SAM" id="MobiDB-lite"/>
    </source>
</evidence>
<dbReference type="InterPro" id="IPR011105">
    <property type="entry name" value="Cell_wall_hydrolase_SleB"/>
</dbReference>
<keyword evidence="4" id="KW-1185">Reference proteome</keyword>
<proteinExistence type="predicted"/>
<accession>A0A369QAH9</accession>
<feature type="region of interest" description="Disordered" evidence="1">
    <location>
        <begin position="366"/>
        <end position="392"/>
    </location>
</feature>
<dbReference type="GO" id="GO:0008745">
    <property type="term" value="F:N-acetylmuramoyl-L-alanine amidase activity"/>
    <property type="evidence" value="ECO:0007669"/>
    <property type="project" value="UniProtKB-EC"/>
</dbReference>